<evidence type="ECO:0000256" key="2">
    <source>
        <dbReference type="ARBA" id="ARBA00022516"/>
    </source>
</evidence>
<evidence type="ECO:0000256" key="3">
    <source>
        <dbReference type="ARBA" id="ARBA00022679"/>
    </source>
</evidence>
<keyword evidence="4" id="KW-0443">Lipid metabolism</keyword>
<proteinExistence type="predicted"/>
<dbReference type="Gene3D" id="3.40.630.30">
    <property type="match status" value="1"/>
</dbReference>
<dbReference type="EMBL" id="CP119075">
    <property type="protein sequence ID" value="WED63478.1"/>
    <property type="molecule type" value="Genomic_DNA"/>
</dbReference>
<dbReference type="SUPFAM" id="SSF55729">
    <property type="entry name" value="Acyl-CoA N-acyltransferases (Nat)"/>
    <property type="match status" value="1"/>
</dbReference>
<keyword evidence="3 6" id="KW-0808">Transferase</keyword>
<name>A0AAE9ZYE3_9BACT</name>
<dbReference type="EC" id="2.3.1.-" evidence="6"/>
<evidence type="ECO:0000256" key="1">
    <source>
        <dbReference type="ARBA" id="ARBA00005189"/>
    </source>
</evidence>
<dbReference type="PANTHER" id="PTHR37323">
    <property type="entry name" value="GCN5-RELATED N-ACETYLTRANSFERASE"/>
    <property type="match status" value="1"/>
</dbReference>
<keyword evidence="7" id="KW-1185">Reference proteome</keyword>
<sequence>MIKSPSSTAVITERYRVRLAASAADLRAAQRLRFHVFNLELHEGLVDSHLTGLDCDPFDAVCAHLVVEERETNTVVGTYRLQTGASAKDHLGYYSEQEFDFSPFEGERQRILELGRACVAAEHRNQLVLGLLWRGILNYARDRGLRFLLGCSSLSSQDEAGAIVTYQGLAARFLVAERWRTLPVHACRCQRGPAEPLAVPRLMVAYLSAGSRICGEPAIDREFGTIDFLTLMDLESVSPRFARKYLA</sequence>
<evidence type="ECO:0000256" key="5">
    <source>
        <dbReference type="ARBA" id="ARBA00023315"/>
    </source>
</evidence>
<dbReference type="RefSeq" id="WP_330929144.1">
    <property type="nucleotide sequence ID" value="NZ_CP119075.1"/>
</dbReference>
<gene>
    <name evidence="6" type="ORF">PXH66_14150</name>
</gene>
<dbReference type="AlphaFoldDB" id="A0AAE9ZYE3"/>
<dbReference type="KEGG" id="slom:PXH66_14150"/>
<evidence type="ECO:0000256" key="4">
    <source>
        <dbReference type="ARBA" id="ARBA00023098"/>
    </source>
</evidence>
<organism evidence="6 7">
    <name type="scientific">Synoicihabitans lomoniglobus</name>
    <dbReference type="NCBI Taxonomy" id="2909285"/>
    <lineage>
        <taxon>Bacteria</taxon>
        <taxon>Pseudomonadati</taxon>
        <taxon>Verrucomicrobiota</taxon>
        <taxon>Opitutia</taxon>
        <taxon>Opitutales</taxon>
        <taxon>Opitutaceae</taxon>
        <taxon>Synoicihabitans</taxon>
    </lineage>
</organism>
<evidence type="ECO:0000313" key="6">
    <source>
        <dbReference type="EMBL" id="WED63478.1"/>
    </source>
</evidence>
<keyword evidence="2" id="KW-0444">Lipid biosynthesis</keyword>
<dbReference type="Proteomes" id="UP001218638">
    <property type="component" value="Chromosome"/>
</dbReference>
<dbReference type="Pfam" id="PF13444">
    <property type="entry name" value="Acetyltransf_5"/>
    <property type="match status" value="1"/>
</dbReference>
<dbReference type="GO" id="GO:0016746">
    <property type="term" value="F:acyltransferase activity"/>
    <property type="evidence" value="ECO:0007669"/>
    <property type="project" value="UniProtKB-KW"/>
</dbReference>
<protein>
    <submittedName>
        <fullName evidence="6">GNAT family N-acetyltransferase</fullName>
        <ecNumber evidence="6">2.3.1.-</ecNumber>
    </submittedName>
</protein>
<keyword evidence="5 6" id="KW-0012">Acyltransferase</keyword>
<accession>A0AAE9ZYE3</accession>
<reference evidence="6" key="1">
    <citation type="submission" date="2023-03" db="EMBL/GenBank/DDBJ databases">
        <title>Lomoglobus Profundus gen. nov., sp. nov., a novel member of the phylum Verrucomicrobia, isolated from deep-marine sediment of South China Sea.</title>
        <authorList>
            <person name="Ahmad T."/>
            <person name="Ishaq S.E."/>
            <person name="Wang F."/>
        </authorList>
    </citation>
    <scope>NUCLEOTIDE SEQUENCE</scope>
    <source>
        <strain evidence="6">LMO-M01</strain>
    </source>
</reference>
<dbReference type="InterPro" id="IPR016181">
    <property type="entry name" value="Acyl_CoA_acyltransferase"/>
</dbReference>
<evidence type="ECO:0000313" key="7">
    <source>
        <dbReference type="Proteomes" id="UP001218638"/>
    </source>
</evidence>
<dbReference type="GO" id="GO:0006629">
    <property type="term" value="P:lipid metabolic process"/>
    <property type="evidence" value="ECO:0007669"/>
    <property type="project" value="UniProtKB-KW"/>
</dbReference>
<dbReference type="PANTHER" id="PTHR37323:SF1">
    <property type="entry name" value="L-ORNITHINE N(ALPHA)-ACYLTRANSFERASE"/>
    <property type="match status" value="1"/>
</dbReference>
<dbReference type="InterPro" id="IPR052351">
    <property type="entry name" value="Ornithine_N-alpha-AT"/>
</dbReference>
<comment type="pathway">
    <text evidence="1">Lipid metabolism.</text>
</comment>